<keyword evidence="2" id="KW-1185">Reference proteome</keyword>
<comment type="caution">
    <text evidence="1">The sequence shown here is derived from an EMBL/GenBank/DDBJ whole genome shotgun (WGS) entry which is preliminary data.</text>
</comment>
<protein>
    <submittedName>
        <fullName evidence="1">Uncharacterized protein</fullName>
    </submittedName>
</protein>
<dbReference type="EMBL" id="JAOPJF010000149">
    <property type="protein sequence ID" value="KAK1138447.1"/>
    <property type="molecule type" value="Genomic_DNA"/>
</dbReference>
<dbReference type="Proteomes" id="UP001177260">
    <property type="component" value="Unassembled WGS sequence"/>
</dbReference>
<name>A0ACC3ALX7_9EURO</name>
<gene>
    <name evidence="1" type="ORF">N8T08_002503</name>
</gene>
<evidence type="ECO:0000313" key="2">
    <source>
        <dbReference type="Proteomes" id="UP001177260"/>
    </source>
</evidence>
<proteinExistence type="predicted"/>
<reference evidence="1 2" key="1">
    <citation type="journal article" date="2023" name="ACS Omega">
        <title>Identification of the Neoaspergillic Acid Biosynthesis Gene Cluster by Establishing an In Vitro CRISPR-Ribonucleoprotein Genetic System in Aspergillus melleus.</title>
        <authorList>
            <person name="Yuan B."/>
            <person name="Grau M.F."/>
            <person name="Murata R.M."/>
            <person name="Torok T."/>
            <person name="Venkateswaran K."/>
            <person name="Stajich J.E."/>
            <person name="Wang C.C.C."/>
        </authorList>
    </citation>
    <scope>NUCLEOTIDE SEQUENCE [LARGE SCALE GENOMIC DNA]</scope>
    <source>
        <strain evidence="1 2">IMV 1140</strain>
    </source>
</reference>
<sequence>MSPEKRRKLDLAAPDLIERACEVVEKVAKGCEDKSGFGDFSITFYDTAWLSMITKPDTTGSDQWTFPESFTFVLHHQREDGSWGACSSPVDEILNTLACLLSLLAHKASIGDEHYGSWKEETIVYDARISRAITFLSKALKQWDVGATVHVGFEILVPSLLSQLAQQGIDIDFPGKSMLMELHAHKMARFVPEMVTGKHQTTLLHSLEGLIGKVDFDQLAHHCTSYGGMLGSPASTAAYLIHSTHWDNAAEQYLRNVIRSYGSSGGVPSAFPAPVFETSWIISTLLSNGFTVGDFNSTVLKTIDRYLMHLFETQQGLLGFAPGFVADADDTARAFLAITLLGSKVSPSALVKHFEASNHFQTYKLERNPSFSANANILIALLQTPDPGIYTTQIEKAVRFILSGWEDGELLDKWNLASEYSEMLLTTALIQLLDLWSKGQLFDLSHELVTLRLPIALFQLLSRTLSRQSVNGSWASSPERTAYCVLLLSHLLNLPWSDSIREVAQTAFHRGREYLLAHPSEWIEGDYIWVEKVTYRLPILCETYCLAAMSASADKRPWPAEVVAMFSAHGKKLQVMAKFFGRLPLFQQTPAKTLLLAVMEATLYSQLLKTVRLDIFPRDEMRMTEDKYIEYIPAAWCCVNAATEFPLSGKTMWDMMVISMLNYQADEYMETDVARLTEAQLSQLTATLKSECFDLPMKADSGFIQGENYAVQPTPVPSDSGNESPTTSPKEPADVIRKYIQHVRQHPCVTRTPNFAQQEVASELHKFLLAHIAHNRDNQDFRNGIASRPAYFDWVRTTGANDTSCPYSFTFFSCLASRNRPYCFGTAKARYLSRAMALHLATLCRQYNDYGSSRRDADEGNLNSLDFDEFKEGVSGDGDSRRQTLLDIAASEQECMQLYFGRLSTEVDGPTARRIKAFIDVTDLFGQIYVARDIASKQV</sequence>
<organism evidence="1 2">
    <name type="scientific">Aspergillus melleus</name>
    <dbReference type="NCBI Taxonomy" id="138277"/>
    <lineage>
        <taxon>Eukaryota</taxon>
        <taxon>Fungi</taxon>
        <taxon>Dikarya</taxon>
        <taxon>Ascomycota</taxon>
        <taxon>Pezizomycotina</taxon>
        <taxon>Eurotiomycetes</taxon>
        <taxon>Eurotiomycetidae</taxon>
        <taxon>Eurotiales</taxon>
        <taxon>Aspergillaceae</taxon>
        <taxon>Aspergillus</taxon>
        <taxon>Aspergillus subgen. Circumdati</taxon>
    </lineage>
</organism>
<evidence type="ECO:0000313" key="1">
    <source>
        <dbReference type="EMBL" id="KAK1138447.1"/>
    </source>
</evidence>
<accession>A0ACC3ALX7</accession>